<comment type="subcellular location">
    <subcellularLocation>
        <location evidence="1">Nucleus</location>
    </subcellularLocation>
</comment>
<feature type="region of interest" description="Disordered" evidence="8">
    <location>
        <begin position="363"/>
        <end position="386"/>
    </location>
</feature>
<evidence type="ECO:0000256" key="5">
    <source>
        <dbReference type="ARBA" id="ARBA00022833"/>
    </source>
</evidence>
<feature type="compositionally biased region" description="Low complexity" evidence="8">
    <location>
        <begin position="537"/>
        <end position="553"/>
    </location>
</feature>
<feature type="compositionally biased region" description="Basic and acidic residues" evidence="8">
    <location>
        <begin position="363"/>
        <end position="380"/>
    </location>
</feature>
<feature type="domain" description="C2H2-type" evidence="9">
    <location>
        <begin position="840"/>
        <end position="863"/>
    </location>
</feature>
<feature type="region of interest" description="Disordered" evidence="8">
    <location>
        <begin position="517"/>
        <end position="562"/>
    </location>
</feature>
<dbReference type="PROSITE" id="PS50157">
    <property type="entry name" value="ZINC_FINGER_C2H2_2"/>
    <property type="match status" value="10"/>
</dbReference>
<evidence type="ECO:0000256" key="8">
    <source>
        <dbReference type="SAM" id="MobiDB-lite"/>
    </source>
</evidence>
<dbReference type="InterPro" id="IPR013087">
    <property type="entry name" value="Znf_C2H2_type"/>
</dbReference>
<dbReference type="InterPro" id="IPR036236">
    <property type="entry name" value="Znf_C2H2_sf"/>
</dbReference>
<evidence type="ECO:0000256" key="2">
    <source>
        <dbReference type="ARBA" id="ARBA00022723"/>
    </source>
</evidence>
<dbReference type="GO" id="GO:0008270">
    <property type="term" value="F:zinc ion binding"/>
    <property type="evidence" value="ECO:0007669"/>
    <property type="project" value="UniProtKB-KW"/>
</dbReference>
<evidence type="ECO:0000313" key="11">
    <source>
        <dbReference type="Proteomes" id="UP000007879"/>
    </source>
</evidence>
<dbReference type="PANTHER" id="PTHR24376">
    <property type="entry name" value="ZINC FINGER PROTEIN"/>
    <property type="match status" value="1"/>
</dbReference>
<feature type="domain" description="C2H2-type" evidence="9">
    <location>
        <begin position="275"/>
        <end position="298"/>
    </location>
</feature>
<feature type="domain" description="C2H2-type" evidence="9">
    <location>
        <begin position="212"/>
        <end position="240"/>
    </location>
</feature>
<dbReference type="EnsemblMetazoa" id="XM_019994628.1">
    <property type="protein sequence ID" value="XP_019850187.1"/>
    <property type="gene ID" value="LOC105312458"/>
</dbReference>
<keyword evidence="3" id="KW-0677">Repeat</keyword>
<accession>A0AAN0J075</accession>
<dbReference type="PROSITE" id="PS00028">
    <property type="entry name" value="ZINC_FINGER_C2H2_1"/>
    <property type="match status" value="9"/>
</dbReference>
<protein>
    <recommendedName>
        <fullName evidence="9">C2H2-type domain-containing protein</fullName>
    </recommendedName>
</protein>
<keyword evidence="4 7" id="KW-0863">Zinc-finger</keyword>
<dbReference type="Proteomes" id="UP000007879">
    <property type="component" value="Unassembled WGS sequence"/>
</dbReference>
<proteinExistence type="predicted"/>
<evidence type="ECO:0000256" key="1">
    <source>
        <dbReference type="ARBA" id="ARBA00004123"/>
    </source>
</evidence>
<evidence type="ECO:0000256" key="3">
    <source>
        <dbReference type="ARBA" id="ARBA00022737"/>
    </source>
</evidence>
<feature type="domain" description="C2H2-type" evidence="9">
    <location>
        <begin position="416"/>
        <end position="444"/>
    </location>
</feature>
<dbReference type="GO" id="GO:0001228">
    <property type="term" value="F:DNA-binding transcription activator activity, RNA polymerase II-specific"/>
    <property type="evidence" value="ECO:0007669"/>
    <property type="project" value="TreeGrafter"/>
</dbReference>
<keyword evidence="6" id="KW-0539">Nucleus</keyword>
<dbReference type="SMART" id="SM00355">
    <property type="entry name" value="ZnF_C2H2"/>
    <property type="match status" value="16"/>
</dbReference>
<organism evidence="10 11">
    <name type="scientific">Amphimedon queenslandica</name>
    <name type="common">Sponge</name>
    <dbReference type="NCBI Taxonomy" id="400682"/>
    <lineage>
        <taxon>Eukaryota</taxon>
        <taxon>Metazoa</taxon>
        <taxon>Porifera</taxon>
        <taxon>Demospongiae</taxon>
        <taxon>Heteroscleromorpha</taxon>
        <taxon>Haplosclerida</taxon>
        <taxon>Niphatidae</taxon>
        <taxon>Amphimedon</taxon>
    </lineage>
</organism>
<feature type="domain" description="C2H2-type" evidence="9">
    <location>
        <begin position="747"/>
        <end position="775"/>
    </location>
</feature>
<feature type="domain" description="C2H2-type" evidence="9">
    <location>
        <begin position="719"/>
        <end position="746"/>
    </location>
</feature>
<dbReference type="SUPFAM" id="SSF57667">
    <property type="entry name" value="beta-beta-alpha zinc fingers"/>
    <property type="match status" value="4"/>
</dbReference>
<name>A0AAN0J075_AMPQE</name>
<keyword evidence="5" id="KW-0862">Zinc</keyword>
<dbReference type="KEGG" id="aqu:105312458"/>
<feature type="domain" description="C2H2-type" evidence="9">
    <location>
        <begin position="593"/>
        <end position="615"/>
    </location>
</feature>
<keyword evidence="11" id="KW-1185">Reference proteome</keyword>
<evidence type="ECO:0000256" key="7">
    <source>
        <dbReference type="PROSITE-ProRule" id="PRU00042"/>
    </source>
</evidence>
<sequence>MAAVSLLPLSAASGIPSCLPTEQYEELYGADIIIGSLGNTQDMPLEDTSLETERAEVFLTVSTEGQETAGTSRVASIESQVSGIKEDQHICATCMAAFNKPYILKYHLQTHIKQFPYVCRICQSGRSRGEQLSRHCRKEHPSYKNCKRCWQSFPEAKFPDHVCIEKRPYVCQNCGSGFGRLSSLNDHSKSCNDYSSCSTSLREYHYEFKGSYNCRTCKVNFSHLGQLIKHKIKNHKSFAPSNSSRCTDVHPKGKYVYYDIEKSQRCSILPLPMPYSCRFCKKAFQFDKELQEHLSSKHPFRMVSGRYPYKCSTCGAYCVTEKHLKNHKATCASKKHQRPRTMCKKCGLVLNCSSLKRHMKVHDKREAEHSSFSPQEKHASASDSVDVIDGTSSAAESLQTSAPAETQNDNVHSEMYKCGHCDAKYPTLDEVSIHSRACHTNKATMAITGIRKQSRKTQECKMCRLSFSDISDFRSHMQEIHDYKECMFCQRVFSTTYTRNRHIRKFHSETLETKSSTKIARIEPASSDEGQPVSIPDTSADASSELESSLSTSQSGSDVQPSTQMINEVAPELTNNCLVDATTKTSSADRRVFECDQCGKVYKYYIYLVKHFTKHHPLNSLCCVINNIVLYMTVLYMHISFRIVLSLLMYLSTVSINYKGRVCQPRVRVPINKMASSKRARVEEEPAPSTTKVIKIDLAGFVSMPITLKDISQSGKFVFICGVCSETFHKRYLLLYHLRLHLKQFPYTCLLCGCGFEMLSSLSFHQTRSHSSNIHCRRCGQSFPDLSSHKCIEIKPFVCEGCGEGFSRFECLVRHSEDCTDYSFYSSHLREYQYHYKGQYSCHTCSVEFSLLSDLIRHRMRVHIQSSVSASSNCTKSVSSPSSLMSLQSFSSLTEPRSFTKRPVICLERVPMLLRRKKLKEDCDVKQKYLGREEASSRGLKIAEEIMSQDKALSECSTEENDFEISKSYGGSSSIKANLRRRVTANSIRERRYSQRLQKKDDKCKCRYCKFMLPNLVVHKSTKHTRRKAHVDDQEYCI</sequence>
<dbReference type="GO" id="GO:0005634">
    <property type="term" value="C:nucleus"/>
    <property type="evidence" value="ECO:0007669"/>
    <property type="project" value="UniProtKB-SubCell"/>
</dbReference>
<evidence type="ECO:0000259" key="9">
    <source>
        <dbReference type="PROSITE" id="PS50157"/>
    </source>
</evidence>
<feature type="domain" description="C2H2-type" evidence="9">
    <location>
        <begin position="797"/>
        <end position="833"/>
    </location>
</feature>
<feature type="domain" description="C2H2-type" evidence="9">
    <location>
        <begin position="169"/>
        <end position="189"/>
    </location>
</feature>
<reference evidence="10" key="2">
    <citation type="submission" date="2024-06" db="UniProtKB">
        <authorList>
            <consortium name="EnsemblMetazoa"/>
        </authorList>
    </citation>
    <scope>IDENTIFICATION</scope>
</reference>
<keyword evidence="2" id="KW-0479">Metal-binding</keyword>
<dbReference type="GeneID" id="105312458"/>
<evidence type="ECO:0000313" key="10">
    <source>
        <dbReference type="EnsemblMetazoa" id="XP_019850187.1"/>
    </source>
</evidence>
<dbReference type="Gene3D" id="3.30.160.60">
    <property type="entry name" value="Classic Zinc Finger"/>
    <property type="match status" value="6"/>
</dbReference>
<reference evidence="11" key="1">
    <citation type="journal article" date="2010" name="Nature">
        <title>The Amphimedon queenslandica genome and the evolution of animal complexity.</title>
        <authorList>
            <person name="Srivastava M."/>
            <person name="Simakov O."/>
            <person name="Chapman J."/>
            <person name="Fahey B."/>
            <person name="Gauthier M.E."/>
            <person name="Mitros T."/>
            <person name="Richards G.S."/>
            <person name="Conaco C."/>
            <person name="Dacre M."/>
            <person name="Hellsten U."/>
            <person name="Larroux C."/>
            <person name="Putnam N.H."/>
            <person name="Stanke M."/>
            <person name="Adamska M."/>
            <person name="Darling A."/>
            <person name="Degnan S.M."/>
            <person name="Oakley T.H."/>
            <person name="Plachetzki D.C."/>
            <person name="Zhai Y."/>
            <person name="Adamski M."/>
            <person name="Calcino A."/>
            <person name="Cummins S.F."/>
            <person name="Goodstein D.M."/>
            <person name="Harris C."/>
            <person name="Jackson D.J."/>
            <person name="Leys S.P."/>
            <person name="Shu S."/>
            <person name="Woodcroft B.J."/>
            <person name="Vervoort M."/>
            <person name="Kosik K.S."/>
            <person name="Manning G."/>
            <person name="Degnan B.M."/>
            <person name="Rokhsar D.S."/>
        </authorList>
    </citation>
    <scope>NUCLEOTIDE SEQUENCE [LARGE SCALE GENOMIC DNA]</scope>
</reference>
<dbReference type="PANTHER" id="PTHR24376:SF235">
    <property type="entry name" value="C2H2-TYPE DOMAIN-CONTAINING PROTEIN"/>
    <property type="match status" value="1"/>
</dbReference>
<dbReference type="GO" id="GO:0000978">
    <property type="term" value="F:RNA polymerase II cis-regulatory region sequence-specific DNA binding"/>
    <property type="evidence" value="ECO:0007669"/>
    <property type="project" value="TreeGrafter"/>
</dbReference>
<dbReference type="RefSeq" id="XP_019850187.1">
    <property type="nucleotide sequence ID" value="XM_019994628.1"/>
</dbReference>
<dbReference type="AlphaFoldDB" id="A0AAN0J075"/>
<feature type="domain" description="C2H2-type" evidence="9">
    <location>
        <begin position="89"/>
        <end position="116"/>
    </location>
</feature>
<evidence type="ECO:0000256" key="4">
    <source>
        <dbReference type="ARBA" id="ARBA00022771"/>
    </source>
</evidence>
<evidence type="ECO:0000256" key="6">
    <source>
        <dbReference type="ARBA" id="ARBA00023242"/>
    </source>
</evidence>